<name>A0A016V041_9BILA</name>
<dbReference type="Proteomes" id="UP000024635">
    <property type="component" value="Unassembled WGS sequence"/>
</dbReference>
<dbReference type="EMBL" id="JARK01001359">
    <property type="protein sequence ID" value="EYC20073.1"/>
    <property type="molecule type" value="Genomic_DNA"/>
</dbReference>
<evidence type="ECO:0000313" key="2">
    <source>
        <dbReference type="EMBL" id="EYC20073.1"/>
    </source>
</evidence>
<feature type="compositionally biased region" description="Polar residues" evidence="1">
    <location>
        <begin position="31"/>
        <end position="48"/>
    </location>
</feature>
<organism evidence="2 3">
    <name type="scientific">Ancylostoma ceylanicum</name>
    <dbReference type="NCBI Taxonomy" id="53326"/>
    <lineage>
        <taxon>Eukaryota</taxon>
        <taxon>Metazoa</taxon>
        <taxon>Ecdysozoa</taxon>
        <taxon>Nematoda</taxon>
        <taxon>Chromadorea</taxon>
        <taxon>Rhabditida</taxon>
        <taxon>Rhabditina</taxon>
        <taxon>Rhabditomorpha</taxon>
        <taxon>Strongyloidea</taxon>
        <taxon>Ancylostomatidae</taxon>
        <taxon>Ancylostomatinae</taxon>
        <taxon>Ancylostoma</taxon>
    </lineage>
</organism>
<evidence type="ECO:0000313" key="3">
    <source>
        <dbReference type="Proteomes" id="UP000024635"/>
    </source>
</evidence>
<feature type="region of interest" description="Disordered" evidence="1">
    <location>
        <begin position="1"/>
        <end position="79"/>
    </location>
</feature>
<gene>
    <name evidence="2" type="primary">Acey_s0023.g851</name>
    <name evidence="2" type="synonym">Acey-R03A10.1</name>
    <name evidence="2" type="ORF">Y032_0023g851</name>
</gene>
<accession>A0A016V041</accession>
<evidence type="ECO:0000256" key="1">
    <source>
        <dbReference type="SAM" id="MobiDB-lite"/>
    </source>
</evidence>
<sequence>MTVVSRVDLAASQRRKPNLPAFFRRTKSERTSANLSLGNSSARSNATMSEDEASSKGEKKKKKKGLFSFMKKKDKSTSS</sequence>
<reference evidence="3" key="1">
    <citation type="journal article" date="2015" name="Nat. Genet.">
        <title>The genome and transcriptome of the zoonotic hookworm Ancylostoma ceylanicum identify infection-specific gene families.</title>
        <authorList>
            <person name="Schwarz E.M."/>
            <person name="Hu Y."/>
            <person name="Antoshechkin I."/>
            <person name="Miller M.M."/>
            <person name="Sternberg P.W."/>
            <person name="Aroian R.V."/>
        </authorList>
    </citation>
    <scope>NUCLEOTIDE SEQUENCE</scope>
    <source>
        <strain evidence="3">HY135</strain>
    </source>
</reference>
<keyword evidence="3" id="KW-1185">Reference proteome</keyword>
<dbReference type="AlphaFoldDB" id="A0A016V041"/>
<proteinExistence type="predicted"/>
<feature type="compositionally biased region" description="Basic residues" evidence="1">
    <location>
        <begin position="58"/>
        <end position="79"/>
    </location>
</feature>
<comment type="caution">
    <text evidence="2">The sequence shown here is derived from an EMBL/GenBank/DDBJ whole genome shotgun (WGS) entry which is preliminary data.</text>
</comment>
<protein>
    <submittedName>
        <fullName evidence="2">Uncharacterized protein</fullName>
    </submittedName>
</protein>
<dbReference type="OrthoDB" id="5841523at2759"/>